<reference evidence="1" key="1">
    <citation type="submission" date="2023-10" db="EMBL/GenBank/DDBJ databases">
        <authorList>
            <person name="Chen Y."/>
            <person name="Shah S."/>
            <person name="Dougan E. K."/>
            <person name="Thang M."/>
            <person name="Chan C."/>
        </authorList>
    </citation>
    <scope>NUCLEOTIDE SEQUENCE [LARGE SCALE GENOMIC DNA]</scope>
</reference>
<protein>
    <submittedName>
        <fullName evidence="1">Uncharacterized protein</fullName>
    </submittedName>
</protein>
<proteinExistence type="predicted"/>
<accession>A0ABN9XET4</accession>
<keyword evidence="2" id="KW-1185">Reference proteome</keyword>
<gene>
    <name evidence="1" type="ORF">PCOR1329_LOCUS76040</name>
</gene>
<dbReference type="EMBL" id="CAUYUJ010020419">
    <property type="protein sequence ID" value="CAK0898045.1"/>
    <property type="molecule type" value="Genomic_DNA"/>
</dbReference>
<comment type="caution">
    <text evidence="1">The sequence shown here is derived from an EMBL/GenBank/DDBJ whole genome shotgun (WGS) entry which is preliminary data.</text>
</comment>
<organism evidence="1 2">
    <name type="scientific">Prorocentrum cordatum</name>
    <dbReference type="NCBI Taxonomy" id="2364126"/>
    <lineage>
        <taxon>Eukaryota</taxon>
        <taxon>Sar</taxon>
        <taxon>Alveolata</taxon>
        <taxon>Dinophyceae</taxon>
        <taxon>Prorocentrales</taxon>
        <taxon>Prorocentraceae</taxon>
        <taxon>Prorocentrum</taxon>
    </lineage>
</organism>
<dbReference type="Proteomes" id="UP001189429">
    <property type="component" value="Unassembled WGS sequence"/>
</dbReference>
<evidence type="ECO:0000313" key="1">
    <source>
        <dbReference type="EMBL" id="CAK0898045.1"/>
    </source>
</evidence>
<sequence>MMALASQRAARILAGARHEIDEFLDSSVLTLVDHELGSTGTRVQRPVPEPAPEADAGAPLLEVLELRGKVVALQAQVESLLSRAEAARDEDDICLVCHMWHKSRYGMIGCSVCREDIAHDALPYQPWTLDPAVDWMAAGMVKDRRTANVPYERGGGRLRKNGLGSRKVKKRRNAIGACVDAAPLRRGHRLVPVADKDIHRPDLRLSINKHRVAQAAHELVAYFEATDEPQFSVYDPDLFNAEATCMSEQACRYAVELTKDFDWTQTDVNRADDSAMRIHLTEVRQFRTTLVRELRILKARREMLELVRKGDYGNWADRRYDDRDHWRRDSGWHW</sequence>
<name>A0ABN9XET4_9DINO</name>
<evidence type="ECO:0000313" key="2">
    <source>
        <dbReference type="Proteomes" id="UP001189429"/>
    </source>
</evidence>